<organism evidence="2 3">
    <name type="scientific">Xanthobacter agilis</name>
    <dbReference type="NCBI Taxonomy" id="47492"/>
    <lineage>
        <taxon>Bacteria</taxon>
        <taxon>Pseudomonadati</taxon>
        <taxon>Pseudomonadota</taxon>
        <taxon>Alphaproteobacteria</taxon>
        <taxon>Hyphomicrobiales</taxon>
        <taxon>Xanthobacteraceae</taxon>
        <taxon>Xanthobacter</taxon>
    </lineage>
</organism>
<dbReference type="EMBL" id="JAUSVY010000023">
    <property type="protein sequence ID" value="MDQ0507516.1"/>
    <property type="molecule type" value="Genomic_DNA"/>
</dbReference>
<evidence type="ECO:0000313" key="2">
    <source>
        <dbReference type="EMBL" id="MDQ0507516.1"/>
    </source>
</evidence>
<proteinExistence type="predicted"/>
<sequence length="104" mass="11389">MISSKPVAALITELNESDETEHLEAKECGTDTVGKTVYETICAPSNEQELGGGTIFLGVEKEFALFHLYIVFGVNNPDKLQSYISSACATMFNMQIHVDISVEK</sequence>
<dbReference type="Proteomes" id="UP001241747">
    <property type="component" value="Unassembled WGS sequence"/>
</dbReference>
<name>A0ABU0LK55_XANAG</name>
<evidence type="ECO:0000313" key="3">
    <source>
        <dbReference type="Proteomes" id="UP001241747"/>
    </source>
</evidence>
<reference evidence="2 3" key="1">
    <citation type="submission" date="2023-07" db="EMBL/GenBank/DDBJ databases">
        <title>Genomic Encyclopedia of Type Strains, Phase IV (KMG-IV): sequencing the most valuable type-strain genomes for metagenomic binning, comparative biology and taxonomic classification.</title>
        <authorList>
            <person name="Goeker M."/>
        </authorList>
    </citation>
    <scope>NUCLEOTIDE SEQUENCE [LARGE SCALE GENOMIC DNA]</scope>
    <source>
        <strain evidence="2 3">DSM 3770</strain>
    </source>
</reference>
<dbReference type="RefSeq" id="WP_237347754.1">
    <property type="nucleotide sequence ID" value="NZ_JABWGX010000051.1"/>
</dbReference>
<accession>A0ABU0LK55</accession>
<dbReference type="InterPro" id="IPR007421">
    <property type="entry name" value="Schlafen_AlbA_2_dom"/>
</dbReference>
<comment type="caution">
    <text evidence="2">The sequence shown here is derived from an EMBL/GenBank/DDBJ whole genome shotgun (WGS) entry which is preliminary data.</text>
</comment>
<dbReference type="Gene3D" id="3.30.950.30">
    <property type="entry name" value="Schlafen, AAA domain"/>
    <property type="match status" value="1"/>
</dbReference>
<feature type="domain" description="Schlafen AlbA-2" evidence="1">
    <location>
        <begin position="19"/>
        <end position="100"/>
    </location>
</feature>
<dbReference type="Pfam" id="PF04326">
    <property type="entry name" value="SLFN_AlbA_2"/>
    <property type="match status" value="1"/>
</dbReference>
<protein>
    <submittedName>
        <fullName evidence="2">HTH transcriptional regulator</fullName>
    </submittedName>
</protein>
<keyword evidence="3" id="KW-1185">Reference proteome</keyword>
<evidence type="ECO:0000259" key="1">
    <source>
        <dbReference type="Pfam" id="PF04326"/>
    </source>
</evidence>
<dbReference type="InterPro" id="IPR038461">
    <property type="entry name" value="Schlafen_AlbA_2_dom_sf"/>
</dbReference>
<gene>
    <name evidence="2" type="ORF">QOZ94_004340</name>
</gene>